<accession>A0A9P8V6X8</accession>
<dbReference type="EMBL" id="JAGSXJ010000023">
    <property type="protein sequence ID" value="KAH6677044.1"/>
    <property type="molecule type" value="Genomic_DNA"/>
</dbReference>
<dbReference type="OrthoDB" id="4820929at2759"/>
<dbReference type="AlphaFoldDB" id="A0A9P8V6X8"/>
<organism evidence="1 2">
    <name type="scientific">Plectosphaerella plurivora</name>
    <dbReference type="NCBI Taxonomy" id="936078"/>
    <lineage>
        <taxon>Eukaryota</taxon>
        <taxon>Fungi</taxon>
        <taxon>Dikarya</taxon>
        <taxon>Ascomycota</taxon>
        <taxon>Pezizomycotina</taxon>
        <taxon>Sordariomycetes</taxon>
        <taxon>Hypocreomycetidae</taxon>
        <taxon>Glomerellales</taxon>
        <taxon>Plectosphaerellaceae</taxon>
        <taxon>Plectosphaerella</taxon>
    </lineage>
</organism>
<dbReference type="Proteomes" id="UP000770015">
    <property type="component" value="Unassembled WGS sequence"/>
</dbReference>
<comment type="caution">
    <text evidence="1">The sequence shown here is derived from an EMBL/GenBank/DDBJ whole genome shotgun (WGS) entry which is preliminary data.</text>
</comment>
<sequence>MTEEAPPTPNIIHSFEWNTDHGIWINSSPHLLRLRWRAWQPIEAIREFDEDDASIKRLYGHHTHLIAAGPLTQPPISSMNISLDQFYLWEESWEIEHDRHGEWDDKEVMETFGTRMVALSRDEREWGRVKAYAEEAGLDVHADDFVVTATRRMRCCGFDWPMSQEDMPRVRLTGTGEGVVITIGDWVACVHAMLEQYHEELLQARAMRHADAGEVEV</sequence>
<reference evidence="1" key="1">
    <citation type="journal article" date="2021" name="Nat. Commun.">
        <title>Genetic determinants of endophytism in the Arabidopsis root mycobiome.</title>
        <authorList>
            <person name="Mesny F."/>
            <person name="Miyauchi S."/>
            <person name="Thiergart T."/>
            <person name="Pickel B."/>
            <person name="Atanasova L."/>
            <person name="Karlsson M."/>
            <person name="Huettel B."/>
            <person name="Barry K.W."/>
            <person name="Haridas S."/>
            <person name="Chen C."/>
            <person name="Bauer D."/>
            <person name="Andreopoulos W."/>
            <person name="Pangilinan J."/>
            <person name="LaButti K."/>
            <person name="Riley R."/>
            <person name="Lipzen A."/>
            <person name="Clum A."/>
            <person name="Drula E."/>
            <person name="Henrissat B."/>
            <person name="Kohler A."/>
            <person name="Grigoriev I.V."/>
            <person name="Martin F.M."/>
            <person name="Hacquard S."/>
        </authorList>
    </citation>
    <scope>NUCLEOTIDE SEQUENCE</scope>
    <source>
        <strain evidence="1">MPI-SDFR-AT-0117</strain>
    </source>
</reference>
<keyword evidence="2" id="KW-1185">Reference proteome</keyword>
<evidence type="ECO:0000313" key="2">
    <source>
        <dbReference type="Proteomes" id="UP000770015"/>
    </source>
</evidence>
<gene>
    <name evidence="1" type="ORF">F5X68DRAFT_235218</name>
</gene>
<proteinExistence type="predicted"/>
<name>A0A9P8V6X8_9PEZI</name>
<protein>
    <submittedName>
        <fullName evidence="1">Uncharacterized protein</fullName>
    </submittedName>
</protein>
<evidence type="ECO:0000313" key="1">
    <source>
        <dbReference type="EMBL" id="KAH6677044.1"/>
    </source>
</evidence>